<evidence type="ECO:0000313" key="6">
    <source>
        <dbReference type="EMBL" id="RFU15074.1"/>
    </source>
</evidence>
<name>A0A372IJJ3_9BACT</name>
<dbReference type="AlphaFoldDB" id="A0A372IJJ3"/>
<dbReference type="OrthoDB" id="97893at2"/>
<dbReference type="Gene3D" id="2.40.170.20">
    <property type="entry name" value="TonB-dependent receptor, beta-barrel domain"/>
    <property type="match status" value="1"/>
</dbReference>
<keyword evidence="7" id="KW-1185">Reference proteome</keyword>
<reference evidence="6 7" key="1">
    <citation type="submission" date="2018-08" db="EMBL/GenBank/DDBJ databases">
        <title>Acidipila sp. 4G-K13, an acidobacterium isolated from forest soil.</title>
        <authorList>
            <person name="Gao Z.-H."/>
            <person name="Qiu L.-H."/>
        </authorList>
    </citation>
    <scope>NUCLEOTIDE SEQUENCE [LARGE SCALE GENOMIC DNA]</scope>
    <source>
        <strain evidence="6 7">4G-K13</strain>
    </source>
</reference>
<keyword evidence="4" id="KW-0732">Signal</keyword>
<evidence type="ECO:0000259" key="5">
    <source>
        <dbReference type="Pfam" id="PF25183"/>
    </source>
</evidence>
<proteinExistence type="predicted"/>
<dbReference type="EMBL" id="QVQT01000007">
    <property type="protein sequence ID" value="RFU15074.1"/>
    <property type="molecule type" value="Genomic_DNA"/>
</dbReference>
<evidence type="ECO:0000256" key="2">
    <source>
        <dbReference type="ARBA" id="ARBA00023136"/>
    </source>
</evidence>
<dbReference type="Proteomes" id="UP000264702">
    <property type="component" value="Unassembled WGS sequence"/>
</dbReference>
<feature type="domain" description="TonB-dependent transporter Oar-like beta-barrel" evidence="5">
    <location>
        <begin position="240"/>
        <end position="1089"/>
    </location>
</feature>
<dbReference type="GO" id="GO:0009279">
    <property type="term" value="C:cell outer membrane"/>
    <property type="evidence" value="ECO:0007669"/>
    <property type="project" value="UniProtKB-SubCell"/>
</dbReference>
<keyword evidence="6" id="KW-0645">Protease</keyword>
<accession>A0A372IJJ3</accession>
<dbReference type="Pfam" id="PF13620">
    <property type="entry name" value="CarboxypepD_reg"/>
    <property type="match status" value="1"/>
</dbReference>
<gene>
    <name evidence="6" type="ORF">D0Y96_18185</name>
</gene>
<evidence type="ECO:0000256" key="3">
    <source>
        <dbReference type="ARBA" id="ARBA00023237"/>
    </source>
</evidence>
<sequence>MGRTIRICLTGLLVGIGVAGLAQNTNSGDIRGTVTDPSGAVIPGVTVTVLDVDKGDTHIFVTDGAGLYDTNSIVPDRYQLTFTKQGFTTYVRGPITLQVGAVTVDAQLKVGAATQKVTVSADLPLLQTESSEQSTTLSSETMQKLPNVSANWTNFMVLLPGASGANGSNAGGTSNPGTGVSINGGMPYYSNFLADGASTTLPQSSNFQNATFETVAELQVNTSTFSAEYGVGGAAFNQISKGGTNTWHGSAYEYFQNDAMNARNYFSPTVPFLRYNEFGGSVGGPILRNRTFFYFNYDKVLNESATFGYNTVPTAAMMQGNFTGMPPIYDPSTLTQNPDGSYSRSQFQDNQIPQGDIQKVALAIQQYFQPANVPGTPASGYPGEVSNNHYYSYTAPAPVSHLFGRLDYDLTSKNRLTFSITEINAVTSGKSAISNCPVGCTNSDVVNYLTQISDVWTISPSLVNEFRFGYTRQGNWFVPQTLNGGYPGKVGLQYAKADLFPDTFISGSCCGNLTAGTAATLVENADDLSDVVTLVKGKHVLHFGGELLAYQEADTTWGNVQAGEFTFTGVFTQQSPKSSGTGAAYADFLLGQEQTWSANNFPEDGPRAKKPALFIQDDYKVRPDLTLNLGLRYQIQEGWGEAHNRLGSFDPSLMNAATSTPGAMWFAPANGRTTLQKSKYDLLLPRIGFAWAPQANLTVRGGFGIYAYPWGCDVYCAGLGFGSNSYGSISSTNGLTPVATWDEADPGLPYLAVSHSSTAYNGQTVNYNVYDLPVPTMYQWSLSVQRQIGPTMMVQGSYVASAGRHLSFPVDVNQVPESKLSVNDQGSRPYPQFQSILADPSNANSSYNSLQLVAEKRLSAGFSFSVNYTWSHMLDTQDSSGFGTTGSGGGASRGGLQIYQNAFDPAANYASSNFDVRNMFKGYGVYQLPFGRGRRFLNDNMFLDEALGGWQATATFVAQTGNPFTPTISGPNNSYSQGLNSYWLPNVVSSPTPKNRSIKQWYDPAAFSLPAAATYGDAGRNSLRAPGLSELNGSLGKTFAIPFESVHLEIRGDANNVLNHASFSAPDTNVNDPGAGVITSTTSKARILQLSARFSF</sequence>
<dbReference type="Gene3D" id="2.60.40.1120">
    <property type="entry name" value="Carboxypeptidase-like, regulatory domain"/>
    <property type="match status" value="1"/>
</dbReference>
<protein>
    <submittedName>
        <fullName evidence="6">Carboxypeptidase regulatory-like domain-containing protein</fullName>
    </submittedName>
</protein>
<dbReference type="GO" id="GO:0004180">
    <property type="term" value="F:carboxypeptidase activity"/>
    <property type="evidence" value="ECO:0007669"/>
    <property type="project" value="UniProtKB-KW"/>
</dbReference>
<evidence type="ECO:0000313" key="7">
    <source>
        <dbReference type="Proteomes" id="UP000264702"/>
    </source>
</evidence>
<dbReference type="Pfam" id="PF25183">
    <property type="entry name" value="OMP_b-brl_4"/>
    <property type="match status" value="1"/>
</dbReference>
<dbReference type="InterPro" id="IPR057601">
    <property type="entry name" value="Oar-like_b-barrel"/>
</dbReference>
<feature type="chain" id="PRO_5016738586" evidence="4">
    <location>
        <begin position="25"/>
        <end position="1096"/>
    </location>
</feature>
<feature type="signal peptide" evidence="4">
    <location>
        <begin position="1"/>
        <end position="24"/>
    </location>
</feature>
<dbReference type="RefSeq" id="WP_117302831.1">
    <property type="nucleotide sequence ID" value="NZ_QVQT02000007.1"/>
</dbReference>
<comment type="caution">
    <text evidence="6">The sequence shown here is derived from an EMBL/GenBank/DDBJ whole genome shotgun (WGS) entry which is preliminary data.</text>
</comment>
<evidence type="ECO:0000256" key="1">
    <source>
        <dbReference type="ARBA" id="ARBA00004442"/>
    </source>
</evidence>
<evidence type="ECO:0000256" key="4">
    <source>
        <dbReference type="SAM" id="SignalP"/>
    </source>
</evidence>
<dbReference type="InterPro" id="IPR036942">
    <property type="entry name" value="Beta-barrel_TonB_sf"/>
</dbReference>
<keyword evidence="6" id="KW-0378">Hydrolase</keyword>
<keyword evidence="2" id="KW-0472">Membrane</keyword>
<dbReference type="SUPFAM" id="SSF49464">
    <property type="entry name" value="Carboxypeptidase regulatory domain-like"/>
    <property type="match status" value="1"/>
</dbReference>
<organism evidence="6 7">
    <name type="scientific">Paracidobacterium acidisoli</name>
    <dbReference type="NCBI Taxonomy" id="2303751"/>
    <lineage>
        <taxon>Bacteria</taxon>
        <taxon>Pseudomonadati</taxon>
        <taxon>Acidobacteriota</taxon>
        <taxon>Terriglobia</taxon>
        <taxon>Terriglobales</taxon>
        <taxon>Acidobacteriaceae</taxon>
        <taxon>Paracidobacterium</taxon>
    </lineage>
</organism>
<keyword evidence="6" id="KW-0121">Carboxypeptidase</keyword>
<keyword evidence="3" id="KW-0998">Cell outer membrane</keyword>
<dbReference type="InterPro" id="IPR008969">
    <property type="entry name" value="CarboxyPept-like_regulatory"/>
</dbReference>
<comment type="subcellular location">
    <subcellularLocation>
        <location evidence="1">Cell outer membrane</location>
    </subcellularLocation>
</comment>
<dbReference type="SUPFAM" id="SSF56935">
    <property type="entry name" value="Porins"/>
    <property type="match status" value="1"/>
</dbReference>